<accession>A0A371HEW9</accession>
<protein>
    <submittedName>
        <fullName evidence="1">Uncharacterized protein</fullName>
    </submittedName>
</protein>
<dbReference type="EMBL" id="QJKJ01002791">
    <property type="protein sequence ID" value="RDY01330.1"/>
    <property type="molecule type" value="Genomic_DNA"/>
</dbReference>
<reference evidence="1" key="1">
    <citation type="submission" date="2018-05" db="EMBL/GenBank/DDBJ databases">
        <title>Draft genome of Mucuna pruriens seed.</title>
        <authorList>
            <person name="Nnadi N.E."/>
            <person name="Vos R."/>
            <person name="Hasami M.H."/>
            <person name="Devisetty U.K."/>
            <person name="Aguiy J.C."/>
        </authorList>
    </citation>
    <scope>NUCLEOTIDE SEQUENCE [LARGE SCALE GENOMIC DNA]</scope>
    <source>
        <strain evidence="1">JCA_2017</strain>
    </source>
</reference>
<organism evidence="1 2">
    <name type="scientific">Mucuna pruriens</name>
    <name type="common">Velvet bean</name>
    <name type="synonym">Dolichos pruriens</name>
    <dbReference type="NCBI Taxonomy" id="157652"/>
    <lineage>
        <taxon>Eukaryota</taxon>
        <taxon>Viridiplantae</taxon>
        <taxon>Streptophyta</taxon>
        <taxon>Embryophyta</taxon>
        <taxon>Tracheophyta</taxon>
        <taxon>Spermatophyta</taxon>
        <taxon>Magnoliopsida</taxon>
        <taxon>eudicotyledons</taxon>
        <taxon>Gunneridae</taxon>
        <taxon>Pentapetalae</taxon>
        <taxon>rosids</taxon>
        <taxon>fabids</taxon>
        <taxon>Fabales</taxon>
        <taxon>Fabaceae</taxon>
        <taxon>Papilionoideae</taxon>
        <taxon>50 kb inversion clade</taxon>
        <taxon>NPAAA clade</taxon>
        <taxon>indigoferoid/millettioid clade</taxon>
        <taxon>Phaseoleae</taxon>
        <taxon>Mucuna</taxon>
    </lineage>
</organism>
<evidence type="ECO:0000313" key="1">
    <source>
        <dbReference type="EMBL" id="RDY01330.1"/>
    </source>
</evidence>
<evidence type="ECO:0000313" key="2">
    <source>
        <dbReference type="Proteomes" id="UP000257109"/>
    </source>
</evidence>
<gene>
    <name evidence="1" type="ORF">CR513_15374</name>
</gene>
<proteinExistence type="predicted"/>
<sequence length="168" mass="19293">MRLTIAESCGGMVPLRLFICRNKARWNLAAEVAARELNQFQRFHGAELLRDSTFVSVVVTEIQMPQNLQALELRVALRYAAEEIVSGELEVFEFLQLDEFFRKRSRESVVVGVEDLEFGHRKSDFAWERAVEEVVRDIEELEVSEGGELRGEYAGEIVLREGEVLQFV</sequence>
<dbReference type="Proteomes" id="UP000257109">
    <property type="component" value="Unassembled WGS sequence"/>
</dbReference>
<dbReference type="AlphaFoldDB" id="A0A371HEW9"/>
<comment type="caution">
    <text evidence="1">The sequence shown here is derived from an EMBL/GenBank/DDBJ whole genome shotgun (WGS) entry which is preliminary data.</text>
</comment>
<feature type="non-terminal residue" evidence="1">
    <location>
        <position position="1"/>
    </location>
</feature>
<dbReference type="OrthoDB" id="10632573at2759"/>
<keyword evidence="2" id="KW-1185">Reference proteome</keyword>
<name>A0A371HEW9_MUCPR</name>